<organism evidence="6 7">
    <name type="scientific">Amorphus orientalis</name>
    <dbReference type="NCBI Taxonomy" id="649198"/>
    <lineage>
        <taxon>Bacteria</taxon>
        <taxon>Pseudomonadati</taxon>
        <taxon>Pseudomonadota</taxon>
        <taxon>Alphaproteobacteria</taxon>
        <taxon>Hyphomicrobiales</taxon>
        <taxon>Amorphaceae</taxon>
        <taxon>Amorphus</taxon>
    </lineage>
</organism>
<dbReference type="AlphaFoldDB" id="A0AAE3VKK4"/>
<keyword evidence="1" id="KW-0805">Transcription regulation</keyword>
<dbReference type="Pfam" id="PF00392">
    <property type="entry name" value="GntR"/>
    <property type="match status" value="1"/>
</dbReference>
<name>A0AAE3VKK4_9HYPH</name>
<dbReference type="Gene3D" id="1.10.10.10">
    <property type="entry name" value="Winged helix-like DNA-binding domain superfamily/Winged helix DNA-binding domain"/>
    <property type="match status" value="1"/>
</dbReference>
<accession>A0AAE3VKK4</accession>
<gene>
    <name evidence="6" type="ORF">J2S73_000286</name>
</gene>
<keyword evidence="2 6" id="KW-0238">DNA-binding</keyword>
<evidence type="ECO:0000256" key="3">
    <source>
        <dbReference type="ARBA" id="ARBA00023163"/>
    </source>
</evidence>
<keyword evidence="7" id="KW-1185">Reference proteome</keyword>
<evidence type="ECO:0000313" key="6">
    <source>
        <dbReference type="EMBL" id="MDQ0313849.1"/>
    </source>
</evidence>
<dbReference type="Pfam" id="PF07729">
    <property type="entry name" value="FCD"/>
    <property type="match status" value="1"/>
</dbReference>
<proteinExistence type="predicted"/>
<dbReference type="Proteomes" id="UP001229244">
    <property type="component" value="Unassembled WGS sequence"/>
</dbReference>
<evidence type="ECO:0000256" key="4">
    <source>
        <dbReference type="SAM" id="MobiDB-lite"/>
    </source>
</evidence>
<dbReference type="EMBL" id="JAUSUL010000001">
    <property type="protein sequence ID" value="MDQ0313849.1"/>
    <property type="molecule type" value="Genomic_DNA"/>
</dbReference>
<dbReference type="SMART" id="SM00895">
    <property type="entry name" value="FCD"/>
    <property type="match status" value="1"/>
</dbReference>
<dbReference type="InterPro" id="IPR036388">
    <property type="entry name" value="WH-like_DNA-bd_sf"/>
</dbReference>
<feature type="region of interest" description="Disordered" evidence="4">
    <location>
        <begin position="1"/>
        <end position="20"/>
    </location>
</feature>
<sequence length="238" mass="26762">MTSRDRAAHKMAPRQTSLRQQVRDTIRRKIQHGEIGPDTRLVDLEIASRMGVSRMPVREALLELVSEGYLAGTTRGFVLPKLSMQDVADIFEIRKLLEPTAAANAARHLSDRAEADLVTAYERARRAHRDQDADEMGLANMQYRQIWLEAEPNWRLAATISRFADQVQTVRLATLKSPATRDVVMSGLDRMTAAFRHRDADAVEAAVRIFIEDAEAHFFATQKAAGDRPDAGRRRSSV</sequence>
<reference evidence="6" key="1">
    <citation type="submission" date="2023-07" db="EMBL/GenBank/DDBJ databases">
        <title>Genomic Encyclopedia of Type Strains, Phase IV (KMG-IV): sequencing the most valuable type-strain genomes for metagenomic binning, comparative biology and taxonomic classification.</title>
        <authorList>
            <person name="Goeker M."/>
        </authorList>
    </citation>
    <scope>NUCLEOTIDE SEQUENCE</scope>
    <source>
        <strain evidence="6">DSM 21202</strain>
    </source>
</reference>
<dbReference type="InterPro" id="IPR011711">
    <property type="entry name" value="GntR_C"/>
</dbReference>
<dbReference type="GO" id="GO:0003677">
    <property type="term" value="F:DNA binding"/>
    <property type="evidence" value="ECO:0007669"/>
    <property type="project" value="UniProtKB-KW"/>
</dbReference>
<dbReference type="InterPro" id="IPR008920">
    <property type="entry name" value="TF_FadR/GntR_C"/>
</dbReference>
<dbReference type="PANTHER" id="PTHR43537:SF24">
    <property type="entry name" value="GLUCONATE OPERON TRANSCRIPTIONAL REPRESSOR"/>
    <property type="match status" value="1"/>
</dbReference>
<dbReference type="Gene3D" id="1.20.120.530">
    <property type="entry name" value="GntR ligand-binding domain-like"/>
    <property type="match status" value="1"/>
</dbReference>
<dbReference type="RefSeq" id="WP_306883641.1">
    <property type="nucleotide sequence ID" value="NZ_JAUSUL010000001.1"/>
</dbReference>
<keyword evidence="3" id="KW-0804">Transcription</keyword>
<evidence type="ECO:0000259" key="5">
    <source>
        <dbReference type="PROSITE" id="PS50949"/>
    </source>
</evidence>
<evidence type="ECO:0000256" key="2">
    <source>
        <dbReference type="ARBA" id="ARBA00023125"/>
    </source>
</evidence>
<dbReference type="SUPFAM" id="SSF46785">
    <property type="entry name" value="Winged helix' DNA-binding domain"/>
    <property type="match status" value="1"/>
</dbReference>
<dbReference type="PANTHER" id="PTHR43537">
    <property type="entry name" value="TRANSCRIPTIONAL REGULATOR, GNTR FAMILY"/>
    <property type="match status" value="1"/>
</dbReference>
<feature type="domain" description="HTH gntR-type" evidence="5">
    <location>
        <begin position="16"/>
        <end position="82"/>
    </location>
</feature>
<dbReference type="PROSITE" id="PS50949">
    <property type="entry name" value="HTH_GNTR"/>
    <property type="match status" value="1"/>
</dbReference>
<dbReference type="SMART" id="SM00345">
    <property type="entry name" value="HTH_GNTR"/>
    <property type="match status" value="1"/>
</dbReference>
<evidence type="ECO:0000256" key="1">
    <source>
        <dbReference type="ARBA" id="ARBA00023015"/>
    </source>
</evidence>
<dbReference type="SUPFAM" id="SSF48008">
    <property type="entry name" value="GntR ligand-binding domain-like"/>
    <property type="match status" value="1"/>
</dbReference>
<protein>
    <submittedName>
        <fullName evidence="6">DNA-binding GntR family transcriptional regulator</fullName>
    </submittedName>
</protein>
<dbReference type="CDD" id="cd07377">
    <property type="entry name" value="WHTH_GntR"/>
    <property type="match status" value="1"/>
</dbReference>
<dbReference type="GO" id="GO:0003700">
    <property type="term" value="F:DNA-binding transcription factor activity"/>
    <property type="evidence" value="ECO:0007669"/>
    <property type="project" value="InterPro"/>
</dbReference>
<dbReference type="InterPro" id="IPR036390">
    <property type="entry name" value="WH_DNA-bd_sf"/>
</dbReference>
<evidence type="ECO:0000313" key="7">
    <source>
        <dbReference type="Proteomes" id="UP001229244"/>
    </source>
</evidence>
<comment type="caution">
    <text evidence="6">The sequence shown here is derived from an EMBL/GenBank/DDBJ whole genome shotgun (WGS) entry which is preliminary data.</text>
</comment>
<dbReference type="InterPro" id="IPR000524">
    <property type="entry name" value="Tscrpt_reg_HTH_GntR"/>
</dbReference>